<feature type="active site" description="Nucleophile" evidence="5">
    <location>
        <position position="47"/>
    </location>
</feature>
<evidence type="ECO:0000256" key="1">
    <source>
        <dbReference type="ARBA" id="ARBA00000385"/>
    </source>
</evidence>
<dbReference type="Pfam" id="PF16198">
    <property type="entry name" value="TruB_C_2"/>
    <property type="match status" value="1"/>
</dbReference>
<dbReference type="GO" id="GO:0160148">
    <property type="term" value="F:tRNA pseudouridine(55) synthase activity"/>
    <property type="evidence" value="ECO:0007669"/>
    <property type="project" value="UniProtKB-EC"/>
</dbReference>
<evidence type="ECO:0000313" key="9">
    <source>
        <dbReference type="Proteomes" id="UP000255469"/>
    </source>
</evidence>
<sequence length="233" mass="26356">MNFKEGVVIPIDKPYGITSFKALAHIRYLCTQANDGKVKIGHAGTLDPLATGVLILATGKMTKQIETLQAHTKEYTATFQLGATTPSYDMEHEVNGTFPTEHITRELIDETLPRFVGDIEQIPPTYSAVKVDGKRAFNYRRNGEEVTLKPKHIHIDEIEVLDFDTAKMRIRLRIVCGKGTYIRALARDFGRAVNSGAYLTALRRTRVGDVRVENCISYDQFDNWLQQQKIEKQ</sequence>
<organism evidence="8 9">
    <name type="scientific">Prevotella denticola</name>
    <dbReference type="NCBI Taxonomy" id="28129"/>
    <lineage>
        <taxon>Bacteria</taxon>
        <taxon>Pseudomonadati</taxon>
        <taxon>Bacteroidota</taxon>
        <taxon>Bacteroidia</taxon>
        <taxon>Bacteroidales</taxon>
        <taxon>Prevotellaceae</taxon>
        <taxon>Prevotella</taxon>
    </lineage>
</organism>
<dbReference type="HAMAP" id="MF_01080">
    <property type="entry name" value="TruB_bact"/>
    <property type="match status" value="1"/>
</dbReference>
<dbReference type="GO" id="GO:0003723">
    <property type="term" value="F:RNA binding"/>
    <property type="evidence" value="ECO:0007669"/>
    <property type="project" value="InterPro"/>
</dbReference>
<comment type="catalytic activity">
    <reaction evidence="1 5">
        <text>uridine(55) in tRNA = pseudouridine(55) in tRNA</text>
        <dbReference type="Rhea" id="RHEA:42532"/>
        <dbReference type="Rhea" id="RHEA-COMP:10101"/>
        <dbReference type="Rhea" id="RHEA-COMP:10102"/>
        <dbReference type="ChEBI" id="CHEBI:65314"/>
        <dbReference type="ChEBI" id="CHEBI:65315"/>
        <dbReference type="EC" id="5.4.99.25"/>
    </reaction>
</comment>
<dbReference type="Gene3D" id="3.30.2350.10">
    <property type="entry name" value="Pseudouridine synthase"/>
    <property type="match status" value="1"/>
</dbReference>
<evidence type="ECO:0000256" key="5">
    <source>
        <dbReference type="HAMAP-Rule" id="MF_01080"/>
    </source>
</evidence>
<dbReference type="RefSeq" id="WP_025067370.1">
    <property type="nucleotide sequence ID" value="NZ_CAJPSO010000012.1"/>
</dbReference>
<evidence type="ECO:0000313" key="8">
    <source>
        <dbReference type="EMBL" id="SUB87412.1"/>
    </source>
</evidence>
<evidence type="ECO:0000256" key="3">
    <source>
        <dbReference type="ARBA" id="ARBA00022694"/>
    </source>
</evidence>
<dbReference type="InterPro" id="IPR014780">
    <property type="entry name" value="tRNA_psdUridine_synth_TruB"/>
</dbReference>
<comment type="function">
    <text evidence="5">Responsible for synthesis of pseudouridine from uracil-55 in the psi GC loop of transfer RNAs.</text>
</comment>
<dbReference type="SUPFAM" id="SSF55120">
    <property type="entry name" value="Pseudouridine synthase"/>
    <property type="match status" value="1"/>
</dbReference>
<protein>
    <recommendedName>
        <fullName evidence="5">tRNA pseudouridine synthase B</fullName>
        <ecNumber evidence="5">5.4.99.25</ecNumber>
    </recommendedName>
    <alternativeName>
        <fullName evidence="5">tRNA pseudouridine(55) synthase</fullName>
        <shortName evidence="5">Psi55 synthase</shortName>
    </alternativeName>
    <alternativeName>
        <fullName evidence="5">tRNA pseudouridylate synthase</fullName>
    </alternativeName>
    <alternativeName>
        <fullName evidence="5">tRNA-uridine isomerase</fullName>
    </alternativeName>
</protein>
<evidence type="ECO:0000259" key="6">
    <source>
        <dbReference type="Pfam" id="PF01509"/>
    </source>
</evidence>
<dbReference type="Proteomes" id="UP000255469">
    <property type="component" value="Unassembled WGS sequence"/>
</dbReference>
<evidence type="ECO:0000256" key="4">
    <source>
        <dbReference type="ARBA" id="ARBA00023235"/>
    </source>
</evidence>
<evidence type="ECO:0000259" key="7">
    <source>
        <dbReference type="Pfam" id="PF16198"/>
    </source>
</evidence>
<feature type="domain" description="Pseudouridine synthase II N-terminal" evidence="6">
    <location>
        <begin position="38"/>
        <end position="182"/>
    </location>
</feature>
<accession>A0A379E526</accession>
<name>A0A379E526_9BACT</name>
<dbReference type="EMBL" id="UGTM01000001">
    <property type="protein sequence ID" value="SUB87412.1"/>
    <property type="molecule type" value="Genomic_DNA"/>
</dbReference>
<dbReference type="AlphaFoldDB" id="A0A379E526"/>
<dbReference type="CDD" id="cd02573">
    <property type="entry name" value="PseudoU_synth_EcTruB"/>
    <property type="match status" value="1"/>
</dbReference>
<dbReference type="NCBIfam" id="TIGR00431">
    <property type="entry name" value="TruB"/>
    <property type="match status" value="1"/>
</dbReference>
<proteinExistence type="inferred from homology"/>
<comment type="similarity">
    <text evidence="2 5">Belongs to the pseudouridine synthase TruB family. Type 1 subfamily.</text>
</comment>
<feature type="domain" description="tRNA pseudouridylate synthase B C-terminal" evidence="7">
    <location>
        <begin position="183"/>
        <end position="229"/>
    </location>
</feature>
<dbReference type="InterPro" id="IPR020103">
    <property type="entry name" value="PsdUridine_synth_cat_dom_sf"/>
</dbReference>
<reference evidence="8 9" key="1">
    <citation type="submission" date="2018-06" db="EMBL/GenBank/DDBJ databases">
        <authorList>
            <consortium name="Pathogen Informatics"/>
            <person name="Doyle S."/>
        </authorList>
    </citation>
    <scope>NUCLEOTIDE SEQUENCE [LARGE SCALE GENOMIC DNA]</scope>
    <source>
        <strain evidence="8 9">NCTC13067</strain>
    </source>
</reference>
<keyword evidence="4 5" id="KW-0413">Isomerase</keyword>
<dbReference type="Pfam" id="PF01509">
    <property type="entry name" value="TruB_N"/>
    <property type="match status" value="1"/>
</dbReference>
<dbReference type="InterPro" id="IPR032819">
    <property type="entry name" value="TruB_C"/>
</dbReference>
<dbReference type="PANTHER" id="PTHR13767">
    <property type="entry name" value="TRNA-PSEUDOURIDINE SYNTHASE"/>
    <property type="match status" value="1"/>
</dbReference>
<dbReference type="PANTHER" id="PTHR13767:SF2">
    <property type="entry name" value="PSEUDOURIDYLATE SYNTHASE TRUB1"/>
    <property type="match status" value="1"/>
</dbReference>
<dbReference type="GO" id="GO:0031119">
    <property type="term" value="P:tRNA pseudouridine synthesis"/>
    <property type="evidence" value="ECO:0007669"/>
    <property type="project" value="UniProtKB-UniRule"/>
</dbReference>
<evidence type="ECO:0000256" key="2">
    <source>
        <dbReference type="ARBA" id="ARBA00005642"/>
    </source>
</evidence>
<keyword evidence="3 5" id="KW-0819">tRNA processing</keyword>
<dbReference type="EC" id="5.4.99.25" evidence="5"/>
<gene>
    <name evidence="5 8" type="primary">truB</name>
    <name evidence="8" type="ORF">NCTC13067_01080</name>
</gene>
<dbReference type="InterPro" id="IPR002501">
    <property type="entry name" value="PsdUridine_synth_N"/>
</dbReference>
<dbReference type="GO" id="GO:1990481">
    <property type="term" value="P:mRNA pseudouridine synthesis"/>
    <property type="evidence" value="ECO:0007669"/>
    <property type="project" value="TreeGrafter"/>
</dbReference>